<accession>A0ABT8DXX4</accession>
<protein>
    <submittedName>
        <fullName evidence="6">CDC27 family protein</fullName>
    </submittedName>
</protein>
<dbReference type="EMBL" id="JAUHHC010000005">
    <property type="protein sequence ID" value="MDN3922515.1"/>
    <property type="molecule type" value="Genomic_DNA"/>
</dbReference>
<evidence type="ECO:0000256" key="4">
    <source>
        <dbReference type="ARBA" id="ARBA00023136"/>
    </source>
</evidence>
<evidence type="ECO:0000256" key="1">
    <source>
        <dbReference type="ARBA" id="ARBA00004240"/>
    </source>
</evidence>
<dbReference type="InterPro" id="IPR056620">
    <property type="entry name" value="HTH_next_PIN-TPR-GreABC"/>
</dbReference>
<evidence type="ECO:0000313" key="7">
    <source>
        <dbReference type="Proteomes" id="UP001228044"/>
    </source>
</evidence>
<dbReference type="InterPro" id="IPR011990">
    <property type="entry name" value="TPR-like_helical_dom_sf"/>
</dbReference>
<dbReference type="Proteomes" id="UP001228044">
    <property type="component" value="Unassembled WGS sequence"/>
</dbReference>
<dbReference type="Pfam" id="PF24407">
    <property type="entry name" value="HTH_upst_double_PIN"/>
    <property type="match status" value="1"/>
</dbReference>
<reference evidence="6 7" key="1">
    <citation type="submission" date="2023-06" db="EMBL/GenBank/DDBJ databases">
        <title>Pelomonas sp. PFR6 16S ribosomal RNA gene Genome sequencing and assembly.</title>
        <authorList>
            <person name="Woo H."/>
        </authorList>
    </citation>
    <scope>NUCLEOTIDE SEQUENCE [LARGE SCALE GENOMIC DNA]</scope>
    <source>
        <strain evidence="6 7">PFR6</strain>
    </source>
</reference>
<organism evidence="6 7">
    <name type="scientific">Roseateles violae</name>
    <dbReference type="NCBI Taxonomy" id="3058042"/>
    <lineage>
        <taxon>Bacteria</taxon>
        <taxon>Pseudomonadati</taxon>
        <taxon>Pseudomonadota</taxon>
        <taxon>Betaproteobacteria</taxon>
        <taxon>Burkholderiales</taxon>
        <taxon>Sphaerotilaceae</taxon>
        <taxon>Roseateles</taxon>
    </lineage>
</organism>
<evidence type="ECO:0000313" key="6">
    <source>
        <dbReference type="EMBL" id="MDN3922515.1"/>
    </source>
</evidence>
<evidence type="ECO:0000256" key="3">
    <source>
        <dbReference type="ARBA" id="ARBA00022824"/>
    </source>
</evidence>
<dbReference type="SUPFAM" id="SSF53474">
    <property type="entry name" value="alpha/beta-Hydrolases"/>
    <property type="match status" value="1"/>
</dbReference>
<proteinExistence type="predicted"/>
<evidence type="ECO:0000259" key="5">
    <source>
        <dbReference type="Pfam" id="PF24407"/>
    </source>
</evidence>
<keyword evidence="3" id="KW-0256">Endoplasmic reticulum</keyword>
<comment type="subcellular location">
    <subcellularLocation>
        <location evidence="1">Endoplasmic reticulum</location>
    </subcellularLocation>
    <subcellularLocation>
        <location evidence="2">Membrane</location>
    </subcellularLocation>
</comment>
<dbReference type="Gene3D" id="1.25.40.10">
    <property type="entry name" value="Tetratricopeptide repeat domain"/>
    <property type="match status" value="1"/>
</dbReference>
<dbReference type="Gene3D" id="3.40.50.1820">
    <property type="entry name" value="alpha/beta hydrolase"/>
    <property type="match status" value="1"/>
</dbReference>
<comment type="caution">
    <text evidence="6">The sequence shown here is derived from an EMBL/GenBank/DDBJ whole genome shotgun (WGS) entry which is preliminary data.</text>
</comment>
<keyword evidence="4" id="KW-0472">Membrane</keyword>
<sequence length="1500" mass="164680">MSEDIAGLGIWLVGYPAPKTNWGGIALALPDRADNVLARLLVEPRLANGNVIFVVHSLGGLVVEQLLRSADRDAESNGRAQDFLARVRRIAFLGTPHRGAILANLAVALRMLLLRPSAATRDLLLGSPQLKDLNRWYRKKSQASGIEHLLLAEGRPERVLGINLHETFGKVVWSDSADPGLPELPITVDESHTTICKPDSRETDVYVLLKEFIARPFAVPRLARMAEALESNTSQLRQLTTQSQEQTLALEAVKRTVEARSLVPAMDTAIVDAEVARQTERLRRCRFFAGVNTIEDARRLTVSLDNGVLALASSATKGEALAWCARFLATTAPDEAQSALDRITSPSQELISIARAFIKQGSGNLADSLGLLAAIDMPMARGAAYICVQKTKGFEEAETWLQHAGLTGADLDSDAKLFRLGSALDAGSWDIAYELVTALTTADFERTPAILRFAADAYLIQAVPDELRMLPRQYIPSNAATFPLRSEPDSLGHRRRAVELYERLASVAAELGMSVSAGDASDRALWLRLRDPEHEASARSEMTASLRDPTVLLRRLNLAVQFGIEIDLPQVEKEVDRQTALSGGTSPDAAVARFSLAFVQGSHAAAASYVDKHRAQLLDHLEWKGVYFFEIETLAKSGQVAQAEVLLREAIGKGITPNEEDRLRRLLEEVAGNDPIGGRLATYEKSRSIVDLRLLVDAYEGTRNWAKTAEYGKSLLALTGDIADAHRYAVALYNQERLEEVLAVFAEYADLSVRYDQARLLYARTLCEQGRLNEARLALDALRQTADSAGARQLQVSLAVTSGDWESLQGFVESEWSNRVERAPTELLRAGQIAQLIGVARGRDLVREAAQRAAGDSATLLGCYHAAVSAGWEESREVFQWFEQSAALSEQAGDGLVQRFSIEDIVERKPAWDKREADAWSLLTKGEIPQFTFGRILNRSLLNLFLLPALSNVDEPDVRRRPIVHALSGARASAAFDPSVIAMDPTSLITAELLGVLGLYISTFDRIVIPHNTLGWLLDEKARILFHQPSRVAAARELRQMIADRHLRAFDGTSSAPEGLINEVGESLAALIAEASDPIHSDKRQRLVVRGGPIHRVSTFMKEEADLAGYMPCLCSAVDVVDKLAQKGILTAKEADEARDALRLREAPWPSRPDIADGAVLYLDDITVSHLEFLGLLQKLHRAGVTAVVPQSEIEEANALIRHDASSAAVIKVVDGLRSNLKNGLESGKVHLGRAIRVDDEDSPRGALAHPSVAMLRLIDNADAGVSDDRFLNQHLSIASETSTKPLLTTVDLLDSLQRRGALSAAKVLEARTALRRANYALMPLSHKELSEFISSAPVVNGALVETAELRIVRENVQRIRMSDLLQFPKELPWLNTVLGVSMLVLKEQWTGDLDEAAACARSDWLLKLGDVRGWTHRLNEGAQQLEDRYLNWVALLMMLAVTQSQAVKEAYWRWFGSRILNPIADEDHKAYGLLLERAKAIVDQGVDFSADELEAGNES</sequence>
<dbReference type="PANTHER" id="PTHR48182:SF2">
    <property type="entry name" value="PROTEIN SERAC1"/>
    <property type="match status" value="1"/>
</dbReference>
<name>A0ABT8DXX4_9BURK</name>
<evidence type="ECO:0000256" key="2">
    <source>
        <dbReference type="ARBA" id="ARBA00004370"/>
    </source>
</evidence>
<dbReference type="InterPro" id="IPR052374">
    <property type="entry name" value="SERAC1"/>
</dbReference>
<feature type="domain" description="HTH" evidence="5">
    <location>
        <begin position="902"/>
        <end position="971"/>
    </location>
</feature>
<keyword evidence="7" id="KW-1185">Reference proteome</keyword>
<gene>
    <name evidence="6" type="ORF">QWJ38_19670</name>
</gene>
<dbReference type="RefSeq" id="WP_290360816.1">
    <property type="nucleotide sequence ID" value="NZ_JAUHHC010000005.1"/>
</dbReference>
<dbReference type="PANTHER" id="PTHR48182">
    <property type="entry name" value="PROTEIN SERAC1"/>
    <property type="match status" value="1"/>
</dbReference>
<dbReference type="InterPro" id="IPR029058">
    <property type="entry name" value="AB_hydrolase_fold"/>
</dbReference>